<evidence type="ECO:0000256" key="1">
    <source>
        <dbReference type="SAM" id="MobiDB-lite"/>
    </source>
</evidence>
<organism evidence="2 3">
    <name type="scientific">Haloarcula salinisoli</name>
    <dbReference type="NCBI Taxonomy" id="2487746"/>
    <lineage>
        <taxon>Archaea</taxon>
        <taxon>Methanobacteriati</taxon>
        <taxon>Methanobacteriota</taxon>
        <taxon>Stenosarchaea group</taxon>
        <taxon>Halobacteria</taxon>
        <taxon>Halobacteriales</taxon>
        <taxon>Haloarculaceae</taxon>
        <taxon>Haloarcula</taxon>
    </lineage>
</organism>
<protein>
    <submittedName>
        <fullName evidence="2">Uncharacterized protein</fullName>
    </submittedName>
</protein>
<dbReference type="EMBL" id="RKLQ01000006">
    <property type="protein sequence ID" value="MBX0305962.1"/>
    <property type="molecule type" value="Genomic_DNA"/>
</dbReference>
<evidence type="ECO:0000313" key="3">
    <source>
        <dbReference type="Proteomes" id="UP000783863"/>
    </source>
</evidence>
<dbReference type="AlphaFoldDB" id="A0A8J7YI39"/>
<comment type="caution">
    <text evidence="2">The sequence shown here is derived from an EMBL/GenBank/DDBJ whole genome shotgun (WGS) entry which is preliminary data.</text>
</comment>
<sequence length="57" mass="6286">MHAAQTESSGTWHLLGSRGCGADPDGDTVEGTWATLRDRIDRSEGNRCSRCNWPPNR</sequence>
<feature type="region of interest" description="Disordered" evidence="1">
    <location>
        <begin position="1"/>
        <end position="30"/>
    </location>
</feature>
<reference evidence="2" key="1">
    <citation type="submission" date="2021-06" db="EMBL/GenBank/DDBJ databases">
        <title>Halomicroarcula sp. F24A a new haloarchaeum isolated from saline soil.</title>
        <authorList>
            <person name="Duran-Viseras A."/>
            <person name="Sanchez-Porro C."/>
            <person name="Ventosa A."/>
        </authorList>
    </citation>
    <scope>NUCLEOTIDE SEQUENCE</scope>
    <source>
        <strain evidence="2">F24A</strain>
    </source>
</reference>
<accession>A0A8J7YI39</accession>
<dbReference type="Proteomes" id="UP000783863">
    <property type="component" value="Unassembled WGS sequence"/>
</dbReference>
<proteinExistence type="predicted"/>
<evidence type="ECO:0000313" key="2">
    <source>
        <dbReference type="EMBL" id="MBX0305962.1"/>
    </source>
</evidence>
<gene>
    <name evidence="2" type="ORF">EGD98_20145</name>
</gene>
<keyword evidence="3" id="KW-1185">Reference proteome</keyword>
<dbReference type="RefSeq" id="WP_220590152.1">
    <property type="nucleotide sequence ID" value="NZ_RKLQ01000006.1"/>
</dbReference>
<name>A0A8J7YI39_9EURY</name>
<feature type="compositionally biased region" description="Polar residues" evidence="1">
    <location>
        <begin position="1"/>
        <end position="11"/>
    </location>
</feature>